<dbReference type="Proteomes" id="UP000183567">
    <property type="component" value="Unassembled WGS sequence"/>
</dbReference>
<dbReference type="EMBL" id="LVVM01000366">
    <property type="protein sequence ID" value="OJA20797.1"/>
    <property type="molecule type" value="Genomic_DNA"/>
</dbReference>
<gene>
    <name evidence="1" type="ORF">AZE42_13677</name>
</gene>
<feature type="non-terminal residue" evidence="1">
    <location>
        <position position="243"/>
    </location>
</feature>
<organism evidence="1 2">
    <name type="scientific">Rhizopogon vesiculosus</name>
    <dbReference type="NCBI Taxonomy" id="180088"/>
    <lineage>
        <taxon>Eukaryota</taxon>
        <taxon>Fungi</taxon>
        <taxon>Dikarya</taxon>
        <taxon>Basidiomycota</taxon>
        <taxon>Agaricomycotina</taxon>
        <taxon>Agaricomycetes</taxon>
        <taxon>Agaricomycetidae</taxon>
        <taxon>Boletales</taxon>
        <taxon>Suillineae</taxon>
        <taxon>Rhizopogonaceae</taxon>
        <taxon>Rhizopogon</taxon>
    </lineage>
</organism>
<sequence>MGKRTPPDLTTADIIALSNEVKDAVSGRRYLERTAIAIDGKPYTTNELSGILLHITQLKSVPLSAQTAIRAVAFILEEHASIEIASTIAKHVIEAISPHIANIQSTSAALASTSNSLALTNTPAVDLEAKLISLNDTATRIEDAADGVFSSTEDIKNAIEILSPSLDKTHHLLDTFAAKISSSTPAQTTTPALKPSYSSITANNLSPSIDRAVARASIRARQILLLPKPGNSIFPPNLPHADI</sequence>
<proteinExistence type="predicted"/>
<dbReference type="OrthoDB" id="4230923at2759"/>
<dbReference type="AlphaFoldDB" id="A0A1J8QIN8"/>
<reference evidence="1 2" key="1">
    <citation type="submission" date="2016-03" db="EMBL/GenBank/DDBJ databases">
        <title>Comparative genomics of the ectomycorrhizal sister species Rhizopogon vinicolor and Rhizopogon vesiculosus (Basidiomycota: Boletales) reveals a divergence of the mating type B locus.</title>
        <authorList>
            <person name="Mujic A.B."/>
            <person name="Kuo A."/>
            <person name="Tritt A."/>
            <person name="Lipzen A."/>
            <person name="Chen C."/>
            <person name="Johnson J."/>
            <person name="Sharma A."/>
            <person name="Barry K."/>
            <person name="Grigoriev I.V."/>
            <person name="Spatafora J.W."/>
        </authorList>
    </citation>
    <scope>NUCLEOTIDE SEQUENCE [LARGE SCALE GENOMIC DNA]</scope>
    <source>
        <strain evidence="1 2">AM-OR11-056</strain>
    </source>
</reference>
<comment type="caution">
    <text evidence="1">The sequence shown here is derived from an EMBL/GenBank/DDBJ whole genome shotgun (WGS) entry which is preliminary data.</text>
</comment>
<accession>A0A1J8QIN8</accession>
<name>A0A1J8QIN8_9AGAM</name>
<keyword evidence="2" id="KW-1185">Reference proteome</keyword>
<evidence type="ECO:0000313" key="2">
    <source>
        <dbReference type="Proteomes" id="UP000183567"/>
    </source>
</evidence>
<protein>
    <submittedName>
        <fullName evidence="1">Uncharacterized protein</fullName>
    </submittedName>
</protein>
<evidence type="ECO:0000313" key="1">
    <source>
        <dbReference type="EMBL" id="OJA20797.1"/>
    </source>
</evidence>